<dbReference type="Proteomes" id="UP000184207">
    <property type="component" value="Unassembled WGS sequence"/>
</dbReference>
<dbReference type="Gene3D" id="3.40.50.450">
    <property type="match status" value="1"/>
</dbReference>
<organism evidence="1 2">
    <name type="scientific">Fervidobacterium gondwanense DSM 13020</name>
    <dbReference type="NCBI Taxonomy" id="1121883"/>
    <lineage>
        <taxon>Bacteria</taxon>
        <taxon>Thermotogati</taxon>
        <taxon>Thermotogota</taxon>
        <taxon>Thermotogae</taxon>
        <taxon>Thermotogales</taxon>
        <taxon>Fervidobacteriaceae</taxon>
        <taxon>Fervidobacterium</taxon>
    </lineage>
</organism>
<dbReference type="PANTHER" id="PTHR43393">
    <property type="entry name" value="CYTOKININ RIBOSIDE 5'-MONOPHOSPHATE PHOSPHORIBOHYDROLASE"/>
    <property type="match status" value="1"/>
</dbReference>
<dbReference type="InterPro" id="IPR052341">
    <property type="entry name" value="LOG_family_nucleotidases"/>
</dbReference>
<accession>A0A1M7TE48</accession>
<dbReference type="SUPFAM" id="SSF102405">
    <property type="entry name" value="MCP/YpsA-like"/>
    <property type="match status" value="1"/>
</dbReference>
<dbReference type="PANTHER" id="PTHR43393:SF3">
    <property type="entry name" value="LYSINE DECARBOXYLASE-LIKE PROTEIN"/>
    <property type="match status" value="1"/>
</dbReference>
<reference evidence="2" key="1">
    <citation type="submission" date="2016-12" db="EMBL/GenBank/DDBJ databases">
        <authorList>
            <person name="Varghese N."/>
            <person name="Submissions S."/>
        </authorList>
    </citation>
    <scope>NUCLEOTIDE SEQUENCE [LARGE SCALE GENOMIC DNA]</scope>
    <source>
        <strain evidence="2">DSM 13020</strain>
    </source>
</reference>
<dbReference type="InterPro" id="IPR005268">
    <property type="entry name" value="CHP00725"/>
</dbReference>
<evidence type="ECO:0008006" key="3">
    <source>
        <dbReference type="Google" id="ProtNLM"/>
    </source>
</evidence>
<dbReference type="AlphaFoldDB" id="A0A1M7TE48"/>
<dbReference type="Pfam" id="PF18306">
    <property type="entry name" value="LDcluster4"/>
    <property type="match status" value="1"/>
</dbReference>
<dbReference type="RefSeq" id="WP_072760899.1">
    <property type="nucleotide sequence ID" value="NZ_FRDJ01000015.1"/>
</dbReference>
<evidence type="ECO:0000313" key="2">
    <source>
        <dbReference type="Proteomes" id="UP000184207"/>
    </source>
</evidence>
<sequence length="180" mass="19571">MQDRINSLNDSLKVGVIGYSGDTDKPPVSDISEICTELGKELGKRYTVFTGGRDGVMELVCKGAREVGGVTVGVLPWEGDDANEYNSFVIKTGLDFQMRSFILVKSVDVVVAVGGEIGTAIEILAAYANRKPVILLRGTGGWTDRIAQVLIDGEYLDNRKLARVYQARSVQEVIDIIEAM</sequence>
<dbReference type="EMBL" id="FRDJ01000015">
    <property type="protein sequence ID" value="SHN68966.1"/>
    <property type="molecule type" value="Genomic_DNA"/>
</dbReference>
<name>A0A1M7TE48_FERGO</name>
<dbReference type="GO" id="GO:0005829">
    <property type="term" value="C:cytosol"/>
    <property type="evidence" value="ECO:0007669"/>
    <property type="project" value="TreeGrafter"/>
</dbReference>
<gene>
    <name evidence="1" type="ORF">SAMN02745226_01901</name>
</gene>
<dbReference type="OrthoDB" id="9794907at2"/>
<dbReference type="NCBIfam" id="TIGR00725">
    <property type="entry name" value="TIGR00725 family protein"/>
    <property type="match status" value="1"/>
</dbReference>
<dbReference type="STRING" id="1121883.SAMN02745226_01901"/>
<protein>
    <recommendedName>
        <fullName evidence="3">TIGR00725 family protein</fullName>
    </recommendedName>
</protein>
<proteinExistence type="predicted"/>
<evidence type="ECO:0000313" key="1">
    <source>
        <dbReference type="EMBL" id="SHN68966.1"/>
    </source>
</evidence>
<dbReference type="InterPro" id="IPR041164">
    <property type="entry name" value="LDcluster4"/>
</dbReference>
<keyword evidence="2" id="KW-1185">Reference proteome</keyword>